<dbReference type="RefSeq" id="WP_219536599.1">
    <property type="nucleotide sequence ID" value="NZ_JAHKRM010000031.1"/>
</dbReference>
<protein>
    <submittedName>
        <fullName evidence="1">Uncharacterized protein</fullName>
    </submittedName>
</protein>
<sequence>MCDVETLPCDVHPVADGVLVVPHLLPIHIPRSAMLLTVAEWVGVTPS</sequence>
<reference evidence="2" key="1">
    <citation type="journal article" date="2019" name="Int. J. Syst. Evol. Microbiol.">
        <title>The Global Catalogue of Microorganisms (GCM) 10K type strain sequencing project: providing services to taxonomists for standard genome sequencing and annotation.</title>
        <authorList>
            <consortium name="The Broad Institute Genomics Platform"/>
            <consortium name="The Broad Institute Genome Sequencing Center for Infectious Disease"/>
            <person name="Wu L."/>
            <person name="Ma J."/>
        </authorList>
    </citation>
    <scope>NUCLEOTIDE SEQUENCE [LARGE SCALE GENOMIC DNA]</scope>
    <source>
        <strain evidence="2">CGMCC 1.15399</strain>
    </source>
</reference>
<evidence type="ECO:0000313" key="1">
    <source>
        <dbReference type="EMBL" id="MFD1546994.1"/>
    </source>
</evidence>
<name>A0ABW4GXC1_9ACTN</name>
<evidence type="ECO:0000313" key="2">
    <source>
        <dbReference type="Proteomes" id="UP001597097"/>
    </source>
</evidence>
<comment type="caution">
    <text evidence="1">The sequence shown here is derived from an EMBL/GenBank/DDBJ whole genome shotgun (WGS) entry which is preliminary data.</text>
</comment>
<dbReference type="EMBL" id="JBHUCM010000070">
    <property type="protein sequence ID" value="MFD1546994.1"/>
    <property type="molecule type" value="Genomic_DNA"/>
</dbReference>
<accession>A0ABW4GXC1</accession>
<gene>
    <name evidence="1" type="ORF">ACFSJ0_58850</name>
</gene>
<organism evidence="1 2">
    <name type="scientific">Nonomuraea guangzhouensis</name>
    <dbReference type="NCBI Taxonomy" id="1291555"/>
    <lineage>
        <taxon>Bacteria</taxon>
        <taxon>Bacillati</taxon>
        <taxon>Actinomycetota</taxon>
        <taxon>Actinomycetes</taxon>
        <taxon>Streptosporangiales</taxon>
        <taxon>Streptosporangiaceae</taxon>
        <taxon>Nonomuraea</taxon>
    </lineage>
</organism>
<proteinExistence type="predicted"/>
<keyword evidence="2" id="KW-1185">Reference proteome</keyword>
<dbReference type="Proteomes" id="UP001597097">
    <property type="component" value="Unassembled WGS sequence"/>
</dbReference>